<dbReference type="EMBL" id="FOMX01000009">
    <property type="protein sequence ID" value="SFE14611.1"/>
    <property type="molecule type" value="Genomic_DNA"/>
</dbReference>
<evidence type="ECO:0000313" key="4">
    <source>
        <dbReference type="Proteomes" id="UP000199400"/>
    </source>
</evidence>
<dbReference type="NCBIfam" id="NF041895">
    <property type="entry name" value="choice_anch_V"/>
    <property type="match status" value="1"/>
</dbReference>
<reference evidence="4" key="1">
    <citation type="submission" date="2016-10" db="EMBL/GenBank/DDBJ databases">
        <authorList>
            <person name="Varghese N."/>
            <person name="Submissions S."/>
        </authorList>
    </citation>
    <scope>NUCLEOTIDE SEQUENCE [LARGE SCALE GENOMIC DNA]</scope>
    <source>
        <strain evidence="4">ATCC 25963</strain>
    </source>
</reference>
<feature type="chain" id="PRO_5011744330" evidence="1">
    <location>
        <begin position="22"/>
        <end position="289"/>
    </location>
</feature>
<protein>
    <submittedName>
        <fullName evidence="3">Myxococcales GC_trans_RRR domain-containing protein</fullName>
    </submittedName>
</protein>
<dbReference type="NCBIfam" id="TIGR03382">
    <property type="entry name" value="GC_trans_RRR"/>
    <property type="match status" value="1"/>
</dbReference>
<name>A0A1I1Y4Y0_9BACT</name>
<dbReference type="RefSeq" id="WP_143140558.1">
    <property type="nucleotide sequence ID" value="NZ_FOMX01000009.1"/>
</dbReference>
<dbReference type="InterPro" id="IPR017756">
    <property type="entry name" value="TM_Gly-Cys-Arg_CS"/>
</dbReference>
<dbReference type="OrthoDB" id="5574393at2"/>
<dbReference type="Proteomes" id="UP000199400">
    <property type="component" value="Unassembled WGS sequence"/>
</dbReference>
<evidence type="ECO:0000256" key="1">
    <source>
        <dbReference type="SAM" id="SignalP"/>
    </source>
</evidence>
<dbReference type="Pfam" id="PF14086">
    <property type="entry name" value="DUF4266"/>
    <property type="match status" value="1"/>
</dbReference>
<feature type="domain" description="DUF4266" evidence="2">
    <location>
        <begin position="240"/>
        <end position="289"/>
    </location>
</feature>
<evidence type="ECO:0000313" key="3">
    <source>
        <dbReference type="EMBL" id="SFE14611.1"/>
    </source>
</evidence>
<gene>
    <name evidence="3" type="ORF">SAMN02745121_03168</name>
</gene>
<keyword evidence="4" id="KW-1185">Reference proteome</keyword>
<dbReference type="STRING" id="54.SAMN02745121_03168"/>
<dbReference type="AlphaFoldDB" id="A0A1I1Y4Y0"/>
<accession>A0A1I1Y4Y0</accession>
<feature type="signal peptide" evidence="1">
    <location>
        <begin position="1"/>
        <end position="21"/>
    </location>
</feature>
<evidence type="ECO:0000259" key="2">
    <source>
        <dbReference type="Pfam" id="PF14086"/>
    </source>
</evidence>
<proteinExistence type="predicted"/>
<dbReference type="InterPro" id="IPR025362">
    <property type="entry name" value="DUF4266"/>
</dbReference>
<keyword evidence="1" id="KW-0732">Signal</keyword>
<sequence>MIRPAPLLAALVALAPAVAAAYSSPALYTADPARHGGAGGRIFSGSPGDGFTCAVCHTGGPTPTPEIRGGPGGPYKPGATYMFEVTWPEDVFGIVLEATDPSGAPLGTLRLPPPDVLQDDERCPGGRAAEWIEFPEGDPRQAVAVNVCGSHRLRVQWTAPDEHLPGAIYMAAVAADDDGTPAGDGAAAWEFPVGPPPAETGCNAAAGAPPWWALLLLTRRRRRAAALLGVLSLGTGCARVQPYERGRLAQPDMQLNGDGDLSAGPEHALDYREGSAGGLGGGGGGCGCN</sequence>
<organism evidence="3 4">
    <name type="scientific">Nannocystis exedens</name>
    <dbReference type="NCBI Taxonomy" id="54"/>
    <lineage>
        <taxon>Bacteria</taxon>
        <taxon>Pseudomonadati</taxon>
        <taxon>Myxococcota</taxon>
        <taxon>Polyangia</taxon>
        <taxon>Nannocystales</taxon>
        <taxon>Nannocystaceae</taxon>
        <taxon>Nannocystis</taxon>
    </lineage>
</organism>